<evidence type="ECO:0000256" key="6">
    <source>
        <dbReference type="ARBA" id="ARBA00030025"/>
    </source>
</evidence>
<evidence type="ECO:0000256" key="2">
    <source>
        <dbReference type="ARBA" id="ARBA00022679"/>
    </source>
</evidence>
<protein>
    <recommendedName>
        <fullName evidence="5">Protein-arginine rhamnosyltransferase</fullName>
    </recommendedName>
    <alternativeName>
        <fullName evidence="6">EF-P arginine rhamnosyltransferase</fullName>
    </alternativeName>
</protein>
<evidence type="ECO:0000313" key="10">
    <source>
        <dbReference type="Proteomes" id="UP000733611"/>
    </source>
</evidence>
<dbReference type="GO" id="GO:0106361">
    <property type="term" value="F:protein-arginine rhamnosyltransferase activity"/>
    <property type="evidence" value="ECO:0007669"/>
    <property type="project" value="InterPro"/>
</dbReference>
<reference evidence="9" key="1">
    <citation type="journal article" date="2021" name="PeerJ">
        <title>Extensive microbial diversity within the chicken gut microbiome revealed by metagenomics and culture.</title>
        <authorList>
            <person name="Gilroy R."/>
            <person name="Ravi A."/>
            <person name="Getino M."/>
            <person name="Pursley I."/>
            <person name="Horton D.L."/>
            <person name="Alikhan N.F."/>
            <person name="Baker D."/>
            <person name="Gharbi K."/>
            <person name="Hall N."/>
            <person name="Watson M."/>
            <person name="Adriaenssens E.M."/>
            <person name="Foster-Nyarko E."/>
            <person name="Jarju S."/>
            <person name="Secka A."/>
            <person name="Antonio M."/>
            <person name="Oren A."/>
            <person name="Chaudhuri R.R."/>
            <person name="La Ragione R."/>
            <person name="Hildebrand F."/>
            <person name="Pallen M.J."/>
        </authorList>
    </citation>
    <scope>NUCLEOTIDE SEQUENCE</scope>
    <source>
        <strain evidence="9">378</strain>
    </source>
</reference>
<organism evidence="9 10">
    <name type="scientific">Candidatus Anaerobiospirillum pullicola</name>
    <dbReference type="NCBI Taxonomy" id="2838451"/>
    <lineage>
        <taxon>Bacteria</taxon>
        <taxon>Pseudomonadati</taxon>
        <taxon>Pseudomonadota</taxon>
        <taxon>Gammaproteobacteria</taxon>
        <taxon>Aeromonadales</taxon>
        <taxon>Succinivibrionaceae</taxon>
        <taxon>Anaerobiospirillum</taxon>
    </lineage>
</organism>
<evidence type="ECO:0000256" key="3">
    <source>
        <dbReference type="ARBA" id="ARBA00024303"/>
    </source>
</evidence>
<proteinExistence type="inferred from homology"/>
<evidence type="ECO:0000256" key="7">
    <source>
        <dbReference type="ARBA" id="ARBA00048472"/>
    </source>
</evidence>
<dbReference type="GO" id="GO:0003746">
    <property type="term" value="F:translation elongation factor activity"/>
    <property type="evidence" value="ECO:0007669"/>
    <property type="project" value="UniProtKB-KW"/>
</dbReference>
<comment type="function">
    <text evidence="3">Protein-arginine rhamnosyltransferase that catalyzes the transfer of a single rhamnose to elongation factor P (EF-P) on 'Lys-32', a modification required for EF-P-dependent rescue of polyproline stalled ribosomes.</text>
</comment>
<evidence type="ECO:0000256" key="5">
    <source>
        <dbReference type="ARBA" id="ARBA00024416"/>
    </source>
</evidence>
<comment type="similarity">
    <text evidence="4">Belongs to the glycosyltransferase 104 family.</text>
</comment>
<evidence type="ECO:0000256" key="8">
    <source>
        <dbReference type="SAM" id="MobiDB-lite"/>
    </source>
</evidence>
<accession>A0A948THC8</accession>
<dbReference type="InterPro" id="IPR016633">
    <property type="entry name" value="EarP"/>
</dbReference>
<sequence>MNINSSIKTTIAPQVGECPQRRIDIFCKVIDNYGDAGVCLHLARSLTTLQYQVRLFCDHMEVLSAIATPADWGNEHLQLGPWAEAATYQPAPVVICAFGCALDKALTEVIQQNAAPVCIINLEYLSAENWVEGCHTLTSPVDSTTRYFFFPGFTAKTGGLNVDPRFKAQCQETLSHLRAALALQQSQEPTTQQAPQTITASVRTMTLFGYHNPALLPLLKSLQRDSMPTQITVFTGLALDNLNELLHLQLKEGNTHHEGQVTFTVSNMVDQDRYDQLLLQHDFNLVRGEDSIVRAMHTGHPFLWQIYPQEESAHIIKLQSFLTRMREINLHCQELLAATEPAPEAPNGDSDSKSKQPPQGYIPLTQDEVKAGMAEIEAVMLAYNEAQEWPQDFNCAAFVARTAPLYWNLAAYLCLQPTLAERLDEFIRQQGAL</sequence>
<keyword evidence="9" id="KW-0251">Elongation factor</keyword>
<name>A0A948THC8_9GAMM</name>
<dbReference type="EMBL" id="JAHLFE010000148">
    <property type="protein sequence ID" value="MBU3844653.1"/>
    <property type="molecule type" value="Genomic_DNA"/>
</dbReference>
<dbReference type="AlphaFoldDB" id="A0A948THC8"/>
<dbReference type="Proteomes" id="UP000733611">
    <property type="component" value="Unassembled WGS sequence"/>
</dbReference>
<dbReference type="Pfam" id="PF10093">
    <property type="entry name" value="EarP"/>
    <property type="match status" value="1"/>
</dbReference>
<comment type="catalytic activity">
    <reaction evidence="7">
        <text>dTDP-beta-L-rhamnose + L-arginyl-[protein] = N(omega)-(alpha-L-rhamnosyl)-L-arginyl-[protein] + dTDP + H(+)</text>
        <dbReference type="Rhea" id="RHEA:66692"/>
        <dbReference type="Rhea" id="RHEA-COMP:10532"/>
        <dbReference type="Rhea" id="RHEA-COMP:17096"/>
        <dbReference type="ChEBI" id="CHEBI:15378"/>
        <dbReference type="ChEBI" id="CHEBI:29965"/>
        <dbReference type="ChEBI" id="CHEBI:57510"/>
        <dbReference type="ChEBI" id="CHEBI:58369"/>
        <dbReference type="ChEBI" id="CHEBI:167445"/>
    </reaction>
    <physiologicalReaction direction="left-to-right" evidence="7">
        <dbReference type="Rhea" id="RHEA:66693"/>
    </physiologicalReaction>
</comment>
<keyword evidence="2" id="KW-0808">Transferase</keyword>
<feature type="region of interest" description="Disordered" evidence="8">
    <location>
        <begin position="340"/>
        <end position="362"/>
    </location>
</feature>
<evidence type="ECO:0000256" key="4">
    <source>
        <dbReference type="ARBA" id="ARBA00024346"/>
    </source>
</evidence>
<gene>
    <name evidence="9" type="ORF">H9847_07285</name>
</gene>
<evidence type="ECO:0000313" key="9">
    <source>
        <dbReference type="EMBL" id="MBU3844653.1"/>
    </source>
</evidence>
<keyword evidence="1" id="KW-0328">Glycosyltransferase</keyword>
<keyword evidence="9" id="KW-0648">Protein biosynthesis</keyword>
<reference evidence="9" key="2">
    <citation type="submission" date="2021-04" db="EMBL/GenBank/DDBJ databases">
        <authorList>
            <person name="Gilroy R."/>
        </authorList>
    </citation>
    <scope>NUCLEOTIDE SEQUENCE</scope>
    <source>
        <strain evidence="9">378</strain>
    </source>
</reference>
<evidence type="ECO:0000256" key="1">
    <source>
        <dbReference type="ARBA" id="ARBA00022676"/>
    </source>
</evidence>
<comment type="caution">
    <text evidence="9">The sequence shown here is derived from an EMBL/GenBank/DDBJ whole genome shotgun (WGS) entry which is preliminary data.</text>
</comment>